<feature type="signal peptide" evidence="2">
    <location>
        <begin position="1"/>
        <end position="21"/>
    </location>
</feature>
<dbReference type="RefSeq" id="WP_209374186.1">
    <property type="nucleotide sequence ID" value="NZ_JAGIZA010000007.1"/>
</dbReference>
<proteinExistence type="predicted"/>
<keyword evidence="2" id="KW-0732">Signal</keyword>
<evidence type="ECO:0008006" key="5">
    <source>
        <dbReference type="Google" id="ProtNLM"/>
    </source>
</evidence>
<comment type="caution">
    <text evidence="3">The sequence shown here is derived from an EMBL/GenBank/DDBJ whole genome shotgun (WGS) entry which is preliminary data.</text>
</comment>
<feature type="region of interest" description="Disordered" evidence="1">
    <location>
        <begin position="138"/>
        <end position="198"/>
    </location>
</feature>
<feature type="chain" id="PRO_5037809431" description="DUF4398 domain-containing protein" evidence="2">
    <location>
        <begin position="22"/>
        <end position="198"/>
    </location>
</feature>
<organism evidence="3 4">
    <name type="scientific">Roseomonas indoligenes</name>
    <dbReference type="NCBI Taxonomy" id="2820811"/>
    <lineage>
        <taxon>Bacteria</taxon>
        <taxon>Pseudomonadati</taxon>
        <taxon>Pseudomonadota</taxon>
        <taxon>Alphaproteobacteria</taxon>
        <taxon>Acetobacterales</taxon>
        <taxon>Roseomonadaceae</taxon>
        <taxon>Roseomonas</taxon>
    </lineage>
</organism>
<protein>
    <recommendedName>
        <fullName evidence="5">DUF4398 domain-containing protein</fullName>
    </recommendedName>
</protein>
<name>A0A940MZ22_9PROT</name>
<reference evidence="3" key="1">
    <citation type="submission" date="2021-03" db="EMBL/GenBank/DDBJ databases">
        <authorList>
            <person name="So Y."/>
        </authorList>
    </citation>
    <scope>NUCLEOTIDE SEQUENCE</scope>
    <source>
        <strain evidence="3">SG15</strain>
    </source>
</reference>
<evidence type="ECO:0000256" key="1">
    <source>
        <dbReference type="SAM" id="MobiDB-lite"/>
    </source>
</evidence>
<dbReference type="Proteomes" id="UP000677537">
    <property type="component" value="Unassembled WGS sequence"/>
</dbReference>
<evidence type="ECO:0000313" key="4">
    <source>
        <dbReference type="Proteomes" id="UP000677537"/>
    </source>
</evidence>
<keyword evidence="4" id="KW-1185">Reference proteome</keyword>
<gene>
    <name evidence="3" type="ORF">J5Y10_12990</name>
</gene>
<feature type="compositionally biased region" description="Pro residues" evidence="1">
    <location>
        <begin position="180"/>
        <end position="189"/>
    </location>
</feature>
<accession>A0A940MZ22</accession>
<dbReference type="AlphaFoldDB" id="A0A940MZ22"/>
<dbReference type="EMBL" id="JAGIZA010000007">
    <property type="protein sequence ID" value="MBP0493695.1"/>
    <property type="molecule type" value="Genomic_DNA"/>
</dbReference>
<evidence type="ECO:0000313" key="3">
    <source>
        <dbReference type="EMBL" id="MBP0493695.1"/>
    </source>
</evidence>
<sequence length="198" mass="20438">MIRTPILLAAALLAAPTLALAQAPADPAVREMQRERANPAVPSVPAQNRNAAMADAGGVETARGQLAEARALLVRRQSGRAVEALERMETRLLTNSVVATEADRPQSSAALSQITEARRLAAQGDSRSALQALDRAEAALPASPTGPGARPLPEGVPTAVDAPHGPSDGRRRGLRHGPRPAVPPTPPAGVPAETMPRG</sequence>
<evidence type="ECO:0000256" key="2">
    <source>
        <dbReference type="SAM" id="SignalP"/>
    </source>
</evidence>